<keyword evidence="1" id="KW-0479">Metal-binding</keyword>
<name>A0A1H4TBV8_9BRAD</name>
<proteinExistence type="predicted"/>
<evidence type="ECO:0000256" key="1">
    <source>
        <dbReference type="ARBA" id="ARBA00022723"/>
    </source>
</evidence>
<dbReference type="InterPro" id="IPR014710">
    <property type="entry name" value="RmlC-like_jellyroll"/>
</dbReference>
<accession>A0A1H4TBV8</accession>
<organism evidence="3 4">
    <name type="scientific">Bradyrhizobium lablabi</name>
    <dbReference type="NCBI Taxonomy" id="722472"/>
    <lineage>
        <taxon>Bacteria</taxon>
        <taxon>Pseudomonadati</taxon>
        <taxon>Pseudomonadota</taxon>
        <taxon>Alphaproteobacteria</taxon>
        <taxon>Hyphomicrobiales</taxon>
        <taxon>Nitrobacteraceae</taxon>
        <taxon>Bradyrhizobium</taxon>
    </lineage>
</organism>
<dbReference type="GO" id="GO:0016853">
    <property type="term" value="F:isomerase activity"/>
    <property type="evidence" value="ECO:0007669"/>
    <property type="project" value="UniProtKB-KW"/>
</dbReference>
<dbReference type="PANTHER" id="PTHR42742:SF3">
    <property type="entry name" value="FRUCTOKINASE"/>
    <property type="match status" value="1"/>
</dbReference>
<evidence type="ECO:0000313" key="3">
    <source>
        <dbReference type="EMBL" id="SEC54003.1"/>
    </source>
</evidence>
<dbReference type="OrthoDB" id="9808275at2"/>
<dbReference type="InterPro" id="IPR051804">
    <property type="entry name" value="Carb_Metab_Reg_Kinase/Isom"/>
</dbReference>
<dbReference type="Gene3D" id="2.60.120.10">
    <property type="entry name" value="Jelly Rolls"/>
    <property type="match status" value="1"/>
</dbReference>
<evidence type="ECO:0000256" key="2">
    <source>
        <dbReference type="ARBA" id="ARBA00022833"/>
    </source>
</evidence>
<dbReference type="RefSeq" id="WP_074817706.1">
    <property type="nucleotide sequence ID" value="NZ_FNTI01000001.1"/>
</dbReference>
<reference evidence="3 4" key="1">
    <citation type="submission" date="2016-10" db="EMBL/GenBank/DDBJ databases">
        <authorList>
            <person name="de Groot N.N."/>
        </authorList>
    </citation>
    <scope>NUCLEOTIDE SEQUENCE [LARGE SCALE GENOMIC DNA]</scope>
    <source>
        <strain evidence="3 4">GAS522</strain>
    </source>
</reference>
<sequence>MPTEHATVRVVHKPWGSRDLQPWSSVDGSGEAVGELWFERADVDAPTPALLLKLLFTSEPLSIQVHPDDTFARAMGMPNGKSEAWYILSATPDAQIGVGLKHQVTPQQLRASIKDGSITDLVHWRPVVGGDVIYIPAGTIHAVGAGIVLAEIQQRSDATFRLFDYGRQRELHEDNGVAVAHPWPLRTPCHPTQLTAERTVLVASRHFVLERVELPAGSSWALLAEPETWMLVLDGHAAIGLAAASVGEAIFVAGGRSSIEVGSGGLKALIAYPASRPVASLLQRLGEGNHANPVASAMPEFAGPAEMQA</sequence>
<dbReference type="Proteomes" id="UP000183208">
    <property type="component" value="Unassembled WGS sequence"/>
</dbReference>
<evidence type="ECO:0000313" key="4">
    <source>
        <dbReference type="Proteomes" id="UP000183208"/>
    </source>
</evidence>
<dbReference type="CDD" id="cd07010">
    <property type="entry name" value="cupin_PMI_type_I_N_bac"/>
    <property type="match status" value="1"/>
</dbReference>
<keyword evidence="3" id="KW-0413">Isomerase</keyword>
<protein>
    <submittedName>
        <fullName evidence="3">Mannose-6-phosphate isomerase</fullName>
    </submittedName>
</protein>
<dbReference type="PANTHER" id="PTHR42742">
    <property type="entry name" value="TRANSCRIPTIONAL REPRESSOR MPRA"/>
    <property type="match status" value="1"/>
</dbReference>
<dbReference type="GO" id="GO:0046872">
    <property type="term" value="F:metal ion binding"/>
    <property type="evidence" value="ECO:0007669"/>
    <property type="project" value="UniProtKB-KW"/>
</dbReference>
<keyword evidence="2" id="KW-0862">Zinc</keyword>
<dbReference type="InterPro" id="IPR011051">
    <property type="entry name" value="RmlC_Cupin_sf"/>
</dbReference>
<dbReference type="EMBL" id="FNTI01000001">
    <property type="protein sequence ID" value="SEC54003.1"/>
    <property type="molecule type" value="Genomic_DNA"/>
</dbReference>
<dbReference type="SUPFAM" id="SSF51182">
    <property type="entry name" value="RmlC-like cupins"/>
    <property type="match status" value="1"/>
</dbReference>
<gene>
    <name evidence="3" type="ORF">SAMN05444171_1666</name>
</gene>
<dbReference type="AlphaFoldDB" id="A0A1H4TBV8"/>